<comment type="caution">
    <text evidence="2">The sequence shown here is derived from an EMBL/GenBank/DDBJ whole genome shotgun (WGS) entry which is preliminary data.</text>
</comment>
<proteinExistence type="predicted"/>
<evidence type="ECO:0000313" key="2">
    <source>
        <dbReference type="EMBL" id="CAG8631742.1"/>
    </source>
</evidence>
<evidence type="ECO:0000313" key="3">
    <source>
        <dbReference type="Proteomes" id="UP000789831"/>
    </source>
</evidence>
<reference evidence="2" key="1">
    <citation type="submission" date="2021-06" db="EMBL/GenBank/DDBJ databases">
        <authorList>
            <person name="Kallberg Y."/>
            <person name="Tangrot J."/>
            <person name="Rosling A."/>
        </authorList>
    </citation>
    <scope>NUCLEOTIDE SEQUENCE</scope>
    <source>
        <strain evidence="2">MT106</strain>
    </source>
</reference>
<feature type="coiled-coil region" evidence="1">
    <location>
        <begin position="115"/>
        <end position="282"/>
    </location>
</feature>
<accession>A0A9N9D9F0</accession>
<keyword evidence="3" id="KW-1185">Reference proteome</keyword>
<keyword evidence="1" id="KW-0175">Coiled coil</keyword>
<protein>
    <submittedName>
        <fullName evidence="2">11653_t:CDS:1</fullName>
    </submittedName>
</protein>
<feature type="non-terminal residue" evidence="2">
    <location>
        <position position="330"/>
    </location>
</feature>
<organism evidence="2 3">
    <name type="scientific">Ambispora gerdemannii</name>
    <dbReference type="NCBI Taxonomy" id="144530"/>
    <lineage>
        <taxon>Eukaryota</taxon>
        <taxon>Fungi</taxon>
        <taxon>Fungi incertae sedis</taxon>
        <taxon>Mucoromycota</taxon>
        <taxon>Glomeromycotina</taxon>
        <taxon>Glomeromycetes</taxon>
        <taxon>Archaeosporales</taxon>
        <taxon>Ambisporaceae</taxon>
        <taxon>Ambispora</taxon>
    </lineage>
</organism>
<name>A0A9N9D9F0_9GLOM</name>
<dbReference type="Proteomes" id="UP000789831">
    <property type="component" value="Unassembled WGS sequence"/>
</dbReference>
<dbReference type="AlphaFoldDB" id="A0A9N9D9F0"/>
<dbReference type="OrthoDB" id="2448903at2759"/>
<gene>
    <name evidence="2" type="ORF">AGERDE_LOCUS10558</name>
</gene>
<dbReference type="EMBL" id="CAJVPL010003392">
    <property type="protein sequence ID" value="CAG8631742.1"/>
    <property type="molecule type" value="Genomic_DNA"/>
</dbReference>
<sequence>MTNTKNNLPLYEDQKQIIEGEQLSIQQILKQFQQLVPTNFVKLSEVSYMCSTNPKWNKPLNIPHTSLEKLELEKGQDIPYPLYISPTILNKKELSFGAYNINNEEEIFIQQPLTINNLEQELTNWLTEIKTLKRQIQELETEKTTNQQTTTDNLQAERNNLVKRITQLDRLLQGSALVFAKQQSHINQLTQQLQKEQNNNINLSGYNDNLRQDLLALAHTRKELQSTIKELFLTQEQIANDRDDYQTKREKEQLENNLQTQINDLNQQLTDLNNLITNIQNLLGINDLNNLPQIPEEETLTSLLARPTLVQLNALKSEIDVREEKIRSLT</sequence>
<evidence type="ECO:0000256" key="1">
    <source>
        <dbReference type="SAM" id="Coils"/>
    </source>
</evidence>